<sequence>MAHNLYRDKGRIQHEPAGASATGSNGSVRISSTTSTTLTNMSSDKSTPAPGKPTGKAPAAPTSPRSYAAVLRGEPEAPTPAPAPSSAMPAMSEATLRLFENADTVFAATRAVLAKEKEKEAAASPATTSVATSSSTTASLPGRKEAASALPLPVARQPDVRAEAPRSSSPATFTIRNTAPTSPDLPSSLSALSNAELVVRADRVFRGTRRALYGADSSPVASPATSSDPSQVQAPSNEVPSAFWADLEPLEWAVSASKSSEAASLQGASPAEEDESIASPETPSQQAAGSPVAASPKPLEPVNRDSSASIPFDDTEDLDQADSSCNGPL</sequence>
<evidence type="ECO:0000256" key="1">
    <source>
        <dbReference type="SAM" id="MobiDB-lite"/>
    </source>
</evidence>
<feature type="region of interest" description="Disordered" evidence="1">
    <location>
        <begin position="212"/>
        <end position="240"/>
    </location>
</feature>
<feature type="compositionally biased region" description="Polar residues" evidence="1">
    <location>
        <begin position="279"/>
        <end position="288"/>
    </location>
</feature>
<keyword evidence="2" id="KW-1185">Reference proteome</keyword>
<dbReference type="AlphaFoldDB" id="A0A7E4UWT8"/>
<feature type="compositionally biased region" description="Polar residues" evidence="1">
    <location>
        <begin position="21"/>
        <end position="30"/>
    </location>
</feature>
<accession>A0A7E4UWT8</accession>
<organism evidence="2 3">
    <name type="scientific">Panagrellus redivivus</name>
    <name type="common">Microworm</name>
    <dbReference type="NCBI Taxonomy" id="6233"/>
    <lineage>
        <taxon>Eukaryota</taxon>
        <taxon>Metazoa</taxon>
        <taxon>Ecdysozoa</taxon>
        <taxon>Nematoda</taxon>
        <taxon>Chromadorea</taxon>
        <taxon>Rhabditida</taxon>
        <taxon>Tylenchina</taxon>
        <taxon>Panagrolaimomorpha</taxon>
        <taxon>Panagrolaimoidea</taxon>
        <taxon>Panagrolaimidae</taxon>
        <taxon>Panagrellus</taxon>
    </lineage>
</organism>
<evidence type="ECO:0000313" key="3">
    <source>
        <dbReference type="WBParaSite" id="Pan_g13489.t1"/>
    </source>
</evidence>
<feature type="compositionally biased region" description="Basic and acidic residues" evidence="1">
    <location>
        <begin position="1"/>
        <end position="14"/>
    </location>
</feature>
<name>A0A7E4UWT8_PANRE</name>
<dbReference type="Proteomes" id="UP000492821">
    <property type="component" value="Unassembled WGS sequence"/>
</dbReference>
<feature type="region of interest" description="Disordered" evidence="1">
    <location>
        <begin position="255"/>
        <end position="329"/>
    </location>
</feature>
<evidence type="ECO:0000313" key="2">
    <source>
        <dbReference type="Proteomes" id="UP000492821"/>
    </source>
</evidence>
<feature type="compositionally biased region" description="Low complexity" evidence="1">
    <location>
        <begin position="255"/>
        <end position="264"/>
    </location>
</feature>
<reference evidence="2" key="1">
    <citation type="journal article" date="2013" name="Genetics">
        <title>The draft genome and transcriptome of Panagrellus redivivus are shaped by the harsh demands of a free-living lifestyle.</title>
        <authorList>
            <person name="Srinivasan J."/>
            <person name="Dillman A.R."/>
            <person name="Macchietto M.G."/>
            <person name="Heikkinen L."/>
            <person name="Lakso M."/>
            <person name="Fracchia K.M."/>
            <person name="Antoshechkin I."/>
            <person name="Mortazavi A."/>
            <person name="Wong G."/>
            <person name="Sternberg P.W."/>
        </authorList>
    </citation>
    <scope>NUCLEOTIDE SEQUENCE [LARGE SCALE GENOMIC DNA]</scope>
    <source>
        <strain evidence="2">MT8872</strain>
    </source>
</reference>
<dbReference type="WBParaSite" id="Pan_g13489.t1">
    <property type="protein sequence ID" value="Pan_g13489.t1"/>
    <property type="gene ID" value="Pan_g13489"/>
</dbReference>
<feature type="compositionally biased region" description="Low complexity" evidence="1">
    <location>
        <begin position="179"/>
        <end position="189"/>
    </location>
</feature>
<feature type="compositionally biased region" description="Polar residues" evidence="1">
    <location>
        <begin position="219"/>
        <end position="239"/>
    </location>
</feature>
<feature type="region of interest" description="Disordered" evidence="1">
    <location>
        <begin position="1"/>
        <end position="89"/>
    </location>
</feature>
<protein>
    <submittedName>
        <fullName evidence="3">Proteophosphoglycan ppg4</fullName>
    </submittedName>
</protein>
<feature type="compositionally biased region" description="Polar residues" evidence="1">
    <location>
        <begin position="166"/>
        <end position="178"/>
    </location>
</feature>
<feature type="region of interest" description="Disordered" evidence="1">
    <location>
        <begin position="117"/>
        <end position="189"/>
    </location>
</feature>
<feature type="compositionally biased region" description="Low complexity" evidence="1">
    <location>
        <begin position="122"/>
        <end position="139"/>
    </location>
</feature>
<proteinExistence type="predicted"/>
<feature type="compositionally biased region" description="Low complexity" evidence="1">
    <location>
        <begin position="31"/>
        <end position="62"/>
    </location>
</feature>
<reference evidence="3" key="2">
    <citation type="submission" date="2020-10" db="UniProtKB">
        <authorList>
            <consortium name="WormBaseParasite"/>
        </authorList>
    </citation>
    <scope>IDENTIFICATION</scope>
</reference>